<dbReference type="RefSeq" id="WP_136723196.1">
    <property type="nucleotide sequence ID" value="NZ_SUMC01000007.1"/>
</dbReference>
<organism evidence="1 2">
    <name type="scientific">Actinacidiphila oryziradicis</name>
    <dbReference type="NCBI Taxonomy" id="2571141"/>
    <lineage>
        <taxon>Bacteria</taxon>
        <taxon>Bacillati</taxon>
        <taxon>Actinomycetota</taxon>
        <taxon>Actinomycetes</taxon>
        <taxon>Kitasatosporales</taxon>
        <taxon>Streptomycetaceae</taxon>
        <taxon>Actinacidiphila</taxon>
    </lineage>
</organism>
<keyword evidence="2" id="KW-1185">Reference proteome</keyword>
<reference evidence="1 2" key="1">
    <citation type="submission" date="2019-04" db="EMBL/GenBank/DDBJ databases">
        <title>Streptomyces oryziradicis sp. nov., a novel actinomycete isolated from rhizosphere soil of rice (Oryza sativa L.).</title>
        <authorList>
            <person name="Li C."/>
        </authorList>
    </citation>
    <scope>NUCLEOTIDE SEQUENCE [LARGE SCALE GENOMIC DNA]</scope>
    <source>
        <strain evidence="1 2">NEAU-C40</strain>
    </source>
</reference>
<accession>A0A4U0SPF9</accession>
<dbReference type="EMBL" id="SUMC01000007">
    <property type="protein sequence ID" value="TKA11736.1"/>
    <property type="molecule type" value="Genomic_DNA"/>
</dbReference>
<name>A0A4U0SPF9_9ACTN</name>
<comment type="caution">
    <text evidence="1">The sequence shown here is derived from an EMBL/GenBank/DDBJ whole genome shotgun (WGS) entry which is preliminary data.</text>
</comment>
<sequence>MITDHPAVEGGPDFNTWLAEHRAVGVHLKDRERAIHDALADFCEEYTVWPRAGLGIVASLWGFEPEVSVFAEDANATGHWFHLPDLSGPTGVDYDRLADEFDRDRADDYSDVALITWPGNNGLRIVRHTFAMRIFSGVSPWAKEFYRNTEDLLRLGFLHSGLADSLGLADAMREGGVPSLEVARHQAFSGPLGGLDSETQL</sequence>
<dbReference type="OrthoDB" id="4485191at2"/>
<evidence type="ECO:0000313" key="1">
    <source>
        <dbReference type="EMBL" id="TKA11736.1"/>
    </source>
</evidence>
<gene>
    <name evidence="1" type="ORF">FCI23_10420</name>
</gene>
<evidence type="ECO:0000313" key="2">
    <source>
        <dbReference type="Proteomes" id="UP000305778"/>
    </source>
</evidence>
<dbReference type="AlphaFoldDB" id="A0A4U0SPF9"/>
<proteinExistence type="predicted"/>
<dbReference type="Proteomes" id="UP000305778">
    <property type="component" value="Unassembled WGS sequence"/>
</dbReference>
<protein>
    <submittedName>
        <fullName evidence="1">Uncharacterized protein</fullName>
    </submittedName>
</protein>